<reference evidence="3" key="1">
    <citation type="submission" date="2016-05" db="EMBL/GenBank/DDBJ databases">
        <title>Comparative genomics of biotechnologically important yeasts.</title>
        <authorList>
            <consortium name="DOE Joint Genome Institute"/>
            <person name="Riley R."/>
            <person name="Haridas S."/>
            <person name="Wolfe K.H."/>
            <person name="Lopes M.R."/>
            <person name="Hittinger C.T."/>
            <person name="Goker M."/>
            <person name="Salamov A."/>
            <person name="Wisecaver J."/>
            <person name="Long T.M."/>
            <person name="Aerts A.L."/>
            <person name="Barry K."/>
            <person name="Choi C."/>
            <person name="Clum A."/>
            <person name="Coughlan A.Y."/>
            <person name="Deshpande S."/>
            <person name="Douglass A.P."/>
            <person name="Hanson S.J."/>
            <person name="Klenk H.-P."/>
            <person name="Labutti K."/>
            <person name="Lapidus A."/>
            <person name="Lindquist E."/>
            <person name="Lipzen A."/>
            <person name="Meier-Kolthoff J.P."/>
            <person name="Ohm R.A."/>
            <person name="Otillar R.P."/>
            <person name="Pangilinan J."/>
            <person name="Peng Y."/>
            <person name="Rokas A."/>
            <person name="Rosa C.A."/>
            <person name="Scheuner C."/>
            <person name="Sibirny A.A."/>
            <person name="Slot J.C."/>
            <person name="Stielow J.B."/>
            <person name="Sun H."/>
            <person name="Kurtzman C.P."/>
            <person name="Blackwell M."/>
            <person name="Grigoriev I.V."/>
            <person name="Jeffries T.W."/>
        </authorList>
    </citation>
    <scope>NUCLEOTIDE SEQUENCE [LARGE SCALE GENOMIC DNA]</scope>
    <source>
        <strain evidence="3">DSM 1968</strain>
    </source>
</reference>
<dbReference type="InterPro" id="IPR031731">
    <property type="entry name" value="CX9C"/>
</dbReference>
<gene>
    <name evidence="2" type="ORF">ASCRUDRAFT_16845</name>
</gene>
<organism evidence="2 3">
    <name type="scientific">Ascoidea rubescens DSM 1968</name>
    <dbReference type="NCBI Taxonomy" id="1344418"/>
    <lineage>
        <taxon>Eukaryota</taxon>
        <taxon>Fungi</taxon>
        <taxon>Dikarya</taxon>
        <taxon>Ascomycota</taxon>
        <taxon>Saccharomycotina</taxon>
        <taxon>Saccharomycetes</taxon>
        <taxon>Ascoideaceae</taxon>
        <taxon>Ascoidea</taxon>
    </lineage>
</organism>
<proteinExistence type="predicted"/>
<feature type="domain" description="IMS import disulfide relay-system CHCH-CHCH-like Cx9C" evidence="1">
    <location>
        <begin position="10"/>
        <end position="55"/>
    </location>
</feature>
<evidence type="ECO:0000313" key="3">
    <source>
        <dbReference type="Proteomes" id="UP000095038"/>
    </source>
</evidence>
<feature type="non-terminal residue" evidence="2">
    <location>
        <position position="76"/>
    </location>
</feature>
<accession>A0A1D2VAX0</accession>
<dbReference type="GO" id="GO:0045333">
    <property type="term" value="P:cellular respiration"/>
    <property type="evidence" value="ECO:0007669"/>
    <property type="project" value="TreeGrafter"/>
</dbReference>
<dbReference type="Proteomes" id="UP000095038">
    <property type="component" value="Unassembled WGS sequence"/>
</dbReference>
<dbReference type="PANTHER" id="PTHR47106:SF1">
    <property type="entry name" value="COILED-COIL-HELIX-COILED-COIL-HELIX DOMAIN-CONTAINING PROTEIN 5"/>
    <property type="match status" value="1"/>
</dbReference>
<keyword evidence="3" id="KW-1185">Reference proteome</keyword>
<dbReference type="RefSeq" id="XP_020045151.1">
    <property type="nucleotide sequence ID" value="XM_020189453.1"/>
</dbReference>
<evidence type="ECO:0000313" key="2">
    <source>
        <dbReference type="EMBL" id="ODV58844.1"/>
    </source>
</evidence>
<sequence length="76" mass="8675">MSGVLDQILLEDIARNCPQEFLDYHKCVSQNHKNGNASACVENQRKLTYCIKNNVPAFKKIQENCLGRLKDYEGCL</sequence>
<dbReference type="GO" id="GO:0005758">
    <property type="term" value="C:mitochondrial intermembrane space"/>
    <property type="evidence" value="ECO:0007669"/>
    <property type="project" value="TreeGrafter"/>
</dbReference>
<dbReference type="Pfam" id="PF16860">
    <property type="entry name" value="CX9C"/>
    <property type="match status" value="1"/>
</dbReference>
<dbReference type="OrthoDB" id="276296at2759"/>
<dbReference type="EMBL" id="KV454489">
    <property type="protein sequence ID" value="ODV58844.1"/>
    <property type="molecule type" value="Genomic_DNA"/>
</dbReference>
<dbReference type="PANTHER" id="PTHR47106">
    <property type="entry name" value="COILED-COIL-HELIX-COILED-COIL-HELIX DOMAIN-CONTAINING PROTEIN 5"/>
    <property type="match status" value="1"/>
</dbReference>
<dbReference type="InterPro" id="IPR052848">
    <property type="entry name" value="CHCH_domain-containing_protein"/>
</dbReference>
<dbReference type="GeneID" id="30963089"/>
<dbReference type="InParanoid" id="A0A1D2VAX0"/>
<evidence type="ECO:0000259" key="1">
    <source>
        <dbReference type="Pfam" id="PF16860"/>
    </source>
</evidence>
<dbReference type="STRING" id="1344418.A0A1D2VAX0"/>
<name>A0A1D2VAX0_9ASCO</name>
<protein>
    <recommendedName>
        <fullName evidence="1">IMS import disulfide relay-system CHCH-CHCH-like Cx9C domain-containing protein</fullName>
    </recommendedName>
</protein>
<dbReference type="AlphaFoldDB" id="A0A1D2VAX0"/>
<dbReference type="Gene3D" id="1.10.287.2900">
    <property type="match status" value="1"/>
</dbReference>